<dbReference type="CDD" id="cd09726">
    <property type="entry name" value="RAMP_I_III"/>
    <property type="match status" value="1"/>
</dbReference>
<name>A0ABP9X463_9CHLR</name>
<keyword evidence="1" id="KW-0051">Antiviral defense</keyword>
<evidence type="ECO:0000259" key="2">
    <source>
        <dbReference type="Pfam" id="PF03787"/>
    </source>
</evidence>
<feature type="domain" description="CRISPR type III-associated protein" evidence="2">
    <location>
        <begin position="7"/>
        <end position="187"/>
    </location>
</feature>
<evidence type="ECO:0000256" key="1">
    <source>
        <dbReference type="ARBA" id="ARBA00023118"/>
    </source>
</evidence>
<organism evidence="3 4">
    <name type="scientific">Herpetosiphon gulosus</name>
    <dbReference type="NCBI Taxonomy" id="1973496"/>
    <lineage>
        <taxon>Bacteria</taxon>
        <taxon>Bacillati</taxon>
        <taxon>Chloroflexota</taxon>
        <taxon>Chloroflexia</taxon>
        <taxon>Herpetosiphonales</taxon>
        <taxon>Herpetosiphonaceae</taxon>
        <taxon>Herpetosiphon</taxon>
    </lineage>
</organism>
<evidence type="ECO:0000313" key="3">
    <source>
        <dbReference type="EMBL" id="GAA5530184.1"/>
    </source>
</evidence>
<dbReference type="InterPro" id="IPR005537">
    <property type="entry name" value="RAMP_III_fam"/>
</dbReference>
<reference evidence="3 4" key="1">
    <citation type="submission" date="2024-02" db="EMBL/GenBank/DDBJ databases">
        <title>Herpetosiphon gulosus NBRC 112829.</title>
        <authorList>
            <person name="Ichikawa N."/>
            <person name="Katano-Makiyama Y."/>
            <person name="Hidaka K."/>
        </authorList>
    </citation>
    <scope>NUCLEOTIDE SEQUENCE [LARGE SCALE GENOMIC DNA]</scope>
    <source>
        <strain evidence="3 4">NBRC 112829</strain>
    </source>
</reference>
<evidence type="ECO:0000313" key="4">
    <source>
        <dbReference type="Proteomes" id="UP001428290"/>
    </source>
</evidence>
<dbReference type="PANTHER" id="PTHR35579">
    <property type="entry name" value="CRISPR SYSTEM CMS ENDORIBONUCLEASE CSM3"/>
    <property type="match status" value="1"/>
</dbReference>
<accession>A0ABP9X463</accession>
<dbReference type="RefSeq" id="WP_345723779.1">
    <property type="nucleotide sequence ID" value="NZ_BAABRU010000016.1"/>
</dbReference>
<dbReference type="Pfam" id="PF03787">
    <property type="entry name" value="RAMPs"/>
    <property type="match status" value="1"/>
</dbReference>
<dbReference type="EMBL" id="BAABRU010000016">
    <property type="protein sequence ID" value="GAA5530184.1"/>
    <property type="molecule type" value="Genomic_DNA"/>
</dbReference>
<protein>
    <recommendedName>
        <fullName evidence="2">CRISPR type III-associated protein domain-containing protein</fullName>
    </recommendedName>
</protein>
<dbReference type="InterPro" id="IPR052216">
    <property type="entry name" value="CRISPR_Csm3_endoribonuclease"/>
</dbReference>
<dbReference type="PANTHER" id="PTHR35579:SF3">
    <property type="entry name" value="CRISPR SYSTEM CMS ENDORIBONUCLEASE CSM3"/>
    <property type="match status" value="1"/>
</dbReference>
<keyword evidence="4" id="KW-1185">Reference proteome</keyword>
<gene>
    <name evidence="3" type="ORF">Hgul01_04002</name>
</gene>
<comment type="caution">
    <text evidence="3">The sequence shown here is derived from an EMBL/GenBank/DDBJ whole genome shotgun (WGS) entry which is preliminary data.</text>
</comment>
<proteinExistence type="predicted"/>
<dbReference type="Proteomes" id="UP001428290">
    <property type="component" value="Unassembled WGS sequence"/>
</dbReference>
<sequence length="211" mass="23196">MTSYYLKIELKSDATFGRGDGIAGLVDVEVEQDSFGLPYLRGRTLKGLWREECENLIAVHPNGEALQRACNTLFGIGGSTTKATGLLQVGDACLPDPVRVAVQQAQLKPHEVLTSLTGVRRQTKIDDEGIADDYTLRAMRVILRTTTFISPITCPSLSQAQEAILLAGCYALRHLGTSRNRGRGEVECRLFDQRGNPLDSTRLRQFTEKSA</sequence>